<evidence type="ECO:0000313" key="1">
    <source>
        <dbReference type="EMBL" id="OQE60830.1"/>
    </source>
</evidence>
<dbReference type="Proteomes" id="UP000191691">
    <property type="component" value="Unassembled WGS sequence"/>
</dbReference>
<evidence type="ECO:0000313" key="2">
    <source>
        <dbReference type="Proteomes" id="UP000191691"/>
    </source>
</evidence>
<name>A0A1V6WD46_PENNA</name>
<accession>A0A1V6WD46</accession>
<dbReference type="AlphaFoldDB" id="A0A1V6WD46"/>
<comment type="caution">
    <text evidence="1">The sequence shown here is derived from an EMBL/GenBank/DDBJ whole genome shotgun (WGS) entry which is preliminary data.</text>
</comment>
<protein>
    <submittedName>
        <fullName evidence="1">Uncharacterized protein</fullName>
    </submittedName>
</protein>
<gene>
    <name evidence="1" type="ORF">PENNAL_c0294G05033</name>
</gene>
<organism evidence="1 2">
    <name type="scientific">Penicillium nalgiovense</name>
    <dbReference type="NCBI Taxonomy" id="60175"/>
    <lineage>
        <taxon>Eukaryota</taxon>
        <taxon>Fungi</taxon>
        <taxon>Dikarya</taxon>
        <taxon>Ascomycota</taxon>
        <taxon>Pezizomycotina</taxon>
        <taxon>Eurotiomycetes</taxon>
        <taxon>Eurotiomycetidae</taxon>
        <taxon>Eurotiales</taxon>
        <taxon>Aspergillaceae</taxon>
        <taxon>Penicillium</taxon>
    </lineage>
</organism>
<sequence>MKDHLEPERSLGRNLLSWRRTCTPGAYAQRSWAPIKAASSPDPTFFFTHRGHGVPSGLPVRGFRDNGCFWPEPSN</sequence>
<proteinExistence type="predicted"/>
<feature type="non-terminal residue" evidence="1">
    <location>
        <position position="75"/>
    </location>
</feature>
<dbReference type="EMBL" id="MOOB01000294">
    <property type="protein sequence ID" value="OQE60830.1"/>
    <property type="molecule type" value="Genomic_DNA"/>
</dbReference>
<reference evidence="2" key="1">
    <citation type="journal article" date="2017" name="Nat. Microbiol.">
        <title>Global analysis of biosynthetic gene clusters reveals vast potential of secondary metabolite production in Penicillium species.</title>
        <authorList>
            <person name="Nielsen J.C."/>
            <person name="Grijseels S."/>
            <person name="Prigent S."/>
            <person name="Ji B."/>
            <person name="Dainat J."/>
            <person name="Nielsen K.F."/>
            <person name="Frisvad J.C."/>
            <person name="Workman M."/>
            <person name="Nielsen J."/>
        </authorList>
    </citation>
    <scope>NUCLEOTIDE SEQUENCE [LARGE SCALE GENOMIC DNA]</scope>
    <source>
        <strain evidence="2">IBT 13039</strain>
    </source>
</reference>
<keyword evidence="2" id="KW-1185">Reference proteome</keyword>